<evidence type="ECO:0000313" key="4">
    <source>
        <dbReference type="RefSeq" id="WP_028310257.1"/>
    </source>
</evidence>
<proteinExistence type="predicted"/>
<dbReference type="GO" id="GO:0046417">
    <property type="term" value="P:chorismate metabolic process"/>
    <property type="evidence" value="ECO:0007669"/>
    <property type="project" value="InterPro"/>
</dbReference>
<evidence type="ECO:0000256" key="1">
    <source>
        <dbReference type="SAM" id="MobiDB-lite"/>
    </source>
</evidence>
<dbReference type="RefSeq" id="WP_028310257.1">
    <property type="nucleotide sequence ID" value="NZ_AXWS01000007.1"/>
</dbReference>
<name>A0A8B6X1J0_9BURK</name>
<dbReference type="SUPFAM" id="SSF48600">
    <property type="entry name" value="Chorismate mutase II"/>
    <property type="match status" value="1"/>
</dbReference>
<organism evidence="3 4">
    <name type="scientific">Derxia gummosa DSM 723</name>
    <dbReference type="NCBI Taxonomy" id="1121388"/>
    <lineage>
        <taxon>Bacteria</taxon>
        <taxon>Pseudomonadati</taxon>
        <taxon>Pseudomonadota</taxon>
        <taxon>Betaproteobacteria</taxon>
        <taxon>Burkholderiales</taxon>
        <taxon>Alcaligenaceae</taxon>
        <taxon>Derxia</taxon>
    </lineage>
</organism>
<dbReference type="PROSITE" id="PS51257">
    <property type="entry name" value="PROKAR_LIPOPROTEIN"/>
    <property type="match status" value="1"/>
</dbReference>
<protein>
    <recommendedName>
        <fullName evidence="5">Chorismate mutase</fullName>
    </recommendedName>
</protein>
<evidence type="ECO:0000256" key="2">
    <source>
        <dbReference type="SAM" id="SignalP"/>
    </source>
</evidence>
<dbReference type="InterPro" id="IPR036979">
    <property type="entry name" value="CM_dom_sf"/>
</dbReference>
<feature type="chain" id="PRO_5034220576" description="Chorismate mutase" evidence="2">
    <location>
        <begin position="17"/>
        <end position="241"/>
    </location>
</feature>
<dbReference type="Proteomes" id="UP000675920">
    <property type="component" value="Unplaced"/>
</dbReference>
<dbReference type="InterPro" id="IPR036263">
    <property type="entry name" value="Chorismate_II_sf"/>
</dbReference>
<feature type="compositionally biased region" description="Low complexity" evidence="1">
    <location>
        <begin position="39"/>
        <end position="64"/>
    </location>
</feature>
<evidence type="ECO:0008006" key="5">
    <source>
        <dbReference type="Google" id="ProtNLM"/>
    </source>
</evidence>
<dbReference type="AlphaFoldDB" id="A0A8B6X1J0"/>
<dbReference type="Gene3D" id="1.20.59.10">
    <property type="entry name" value="Chorismate mutase"/>
    <property type="match status" value="1"/>
</dbReference>
<accession>A0A8B6X1J0</accession>
<feature type="region of interest" description="Disordered" evidence="1">
    <location>
        <begin position="26"/>
        <end position="70"/>
    </location>
</feature>
<sequence>MRTTSPLACLTAIALAACTATNIPGHSGSAPAPTPSTPAPGAAASAPAATTPAPPAAAAGTTPARPLPPAPITADQLAKLDNLLLLTRDLLNLAPDVARIRWNAAQGKPVAPGADIDAARGDAAARLARDFNADPDLVRDYFRAQSEASRYVQSALWAQWTRAGTPPTMTLIRGDAQVQAVSDRITPKLMRALADAAPALRAIGAKNAIAAHAKDKLPTRSALSDPTRAIAIRPLLDRASD</sequence>
<keyword evidence="2" id="KW-0732">Signal</keyword>
<feature type="signal peptide" evidence="2">
    <location>
        <begin position="1"/>
        <end position="16"/>
    </location>
</feature>
<reference evidence="4" key="1">
    <citation type="submission" date="2025-08" db="UniProtKB">
        <authorList>
            <consortium name="RefSeq"/>
        </authorList>
    </citation>
    <scope>IDENTIFICATION</scope>
</reference>
<evidence type="ECO:0000313" key="3">
    <source>
        <dbReference type="Proteomes" id="UP000675920"/>
    </source>
</evidence>
<keyword evidence="3" id="KW-1185">Reference proteome</keyword>